<name>A0A2N3HVQ2_9BACT</name>
<reference evidence="1 2" key="1">
    <citation type="journal article" date="2017" name="Front. Microbiol.">
        <title>Labilibaculum manganireducens gen. nov., sp. nov. and Labilibaculum filiforme sp. nov., Novel Bacteroidetes Isolated from Subsurface Sediments of the Baltic Sea.</title>
        <authorList>
            <person name="Vandieken V."/>
            <person name="Marshall I.P."/>
            <person name="Niemann H."/>
            <person name="Engelen B."/>
            <person name="Cypionka H."/>
        </authorList>
    </citation>
    <scope>NUCLEOTIDE SEQUENCE [LARGE SCALE GENOMIC DNA]</scope>
    <source>
        <strain evidence="1 2">59.10-2M</strain>
    </source>
</reference>
<keyword evidence="2" id="KW-1185">Reference proteome</keyword>
<dbReference type="Pfam" id="PF11383">
    <property type="entry name" value="DUF3187"/>
    <property type="match status" value="1"/>
</dbReference>
<accession>A0A2N3HVQ2</accession>
<dbReference type="AlphaFoldDB" id="A0A2N3HVQ2"/>
<dbReference type="Proteomes" id="UP000233618">
    <property type="component" value="Unassembled WGS sequence"/>
</dbReference>
<evidence type="ECO:0000313" key="1">
    <source>
        <dbReference type="EMBL" id="PKQ62129.1"/>
    </source>
</evidence>
<protein>
    <recommendedName>
        <fullName evidence="3">DUF3187 family protein</fullName>
    </recommendedName>
</protein>
<organism evidence="1 2">
    <name type="scientific">Labilibaculum manganireducens</name>
    <dbReference type="NCBI Taxonomy" id="1940525"/>
    <lineage>
        <taxon>Bacteria</taxon>
        <taxon>Pseudomonadati</taxon>
        <taxon>Bacteroidota</taxon>
        <taxon>Bacteroidia</taxon>
        <taxon>Marinilabiliales</taxon>
        <taxon>Marinifilaceae</taxon>
        <taxon>Labilibaculum</taxon>
    </lineage>
</organism>
<dbReference type="RefSeq" id="WP_101311252.1">
    <property type="nucleotide sequence ID" value="NZ_MVDE01000038.1"/>
</dbReference>
<evidence type="ECO:0000313" key="2">
    <source>
        <dbReference type="Proteomes" id="UP000233618"/>
    </source>
</evidence>
<dbReference type="InterPro" id="IPR021523">
    <property type="entry name" value="DUF3187"/>
</dbReference>
<sequence>MRSLAVFFFEIVLLTNCALGQKLVKPFQTHNQSPLVHFFGIPTNPGGSIPEKNSFWFGNYFSIANNATSGQINEEAIYLDGEMYRNELFLNYGLLSKLEVGIVIPVVKHSSGVMDSFISNWHDAFNLPGKSREVMPAYNLNYFFMEEEEIVFEMNESKLSFGDISFSLGTPIIQSPNHDLSFRTFVKLPTGNKTNLVGSGTSDFGFQITGMLNSTPKRKEFSFYYSGGYLRIGKGALLENKVTRNVGFGSFGLAFNANDNWYFKSQLDFHTSLYEKSYTKQLGKASAQLVLGLDYFVAKDVAVSLGFVEDIIVNTAPDFVLQMGVSYQF</sequence>
<comment type="caution">
    <text evidence="1">The sequence shown here is derived from an EMBL/GenBank/DDBJ whole genome shotgun (WGS) entry which is preliminary data.</text>
</comment>
<evidence type="ECO:0008006" key="3">
    <source>
        <dbReference type="Google" id="ProtNLM"/>
    </source>
</evidence>
<dbReference type="EMBL" id="MVDE01000038">
    <property type="protein sequence ID" value="PKQ62129.1"/>
    <property type="molecule type" value="Genomic_DNA"/>
</dbReference>
<gene>
    <name evidence="1" type="ORF">BZG01_18045</name>
</gene>
<proteinExistence type="predicted"/>